<keyword evidence="8" id="KW-0472">Membrane</keyword>
<dbReference type="KEGG" id="pvt:110084864"/>
<comment type="similarity">
    <text evidence="2">Belongs to the histidine acid phosphatase family.</text>
</comment>
<evidence type="ECO:0000313" key="9">
    <source>
        <dbReference type="Proteomes" id="UP001652642"/>
    </source>
</evidence>
<evidence type="ECO:0000256" key="4">
    <source>
        <dbReference type="ARBA" id="ARBA00022729"/>
    </source>
</evidence>
<dbReference type="InterPro" id="IPR050645">
    <property type="entry name" value="Histidine_acid_phosphatase"/>
</dbReference>
<evidence type="ECO:0000256" key="5">
    <source>
        <dbReference type="ARBA" id="ARBA00022801"/>
    </source>
</evidence>
<sequence>MGPSRVCPVCSFHLFGFSFFSFFFALLLQSTTGRELKSVVAVFRHGDRSPISTFPNNTVKEDVWPQGYGQLTEIGMQQHYELGQFIRKRYGSLLSKEYKRKELYVRSTDYDRTIMSALANLAGLYPPTGSQIWNPDLLWQPIPVHTVPNYKDKLLIFPWPYCKRFYLLLKETMKSNDARGMIQSQMPFLAQMASNMGYDIKTLLDFTNQKLWKAYDALLVQKIHGKPLPAWATAQNMYKLRRILEYALNALFGVHKREEKSRLEGGVLVKEILEKLTQVAESAMQTKLIMYSAHDMTLVALHVALDIFNQRLPPYAACHFFELYKEDNGEHTIEMHFRNGTNEPFQFTLPGCSAACPLAKFKQLVSPIMADNVEKECKKI</sequence>
<dbReference type="InParanoid" id="A0A6J0UJF8"/>
<evidence type="ECO:0000256" key="1">
    <source>
        <dbReference type="ARBA" id="ARBA00000032"/>
    </source>
</evidence>
<dbReference type="EC" id="3.1.3.2" evidence="3"/>
<evidence type="ECO:0000256" key="3">
    <source>
        <dbReference type="ARBA" id="ARBA00012646"/>
    </source>
</evidence>
<evidence type="ECO:0000256" key="8">
    <source>
        <dbReference type="SAM" id="Phobius"/>
    </source>
</evidence>
<keyword evidence="9" id="KW-1185">Reference proteome</keyword>
<keyword evidence="6" id="KW-1015">Disulfide bond</keyword>
<name>A0A6J0UJF8_9SAUR</name>
<dbReference type="OrthoDB" id="258392at2759"/>
<dbReference type="CDD" id="cd07061">
    <property type="entry name" value="HP_HAP_like"/>
    <property type="match status" value="1"/>
</dbReference>
<dbReference type="GeneID" id="110084864"/>
<gene>
    <name evidence="10" type="primary">LOC110084864</name>
</gene>
<evidence type="ECO:0000256" key="6">
    <source>
        <dbReference type="ARBA" id="ARBA00023157"/>
    </source>
</evidence>
<keyword evidence="5" id="KW-0378">Hydrolase</keyword>
<dbReference type="PANTHER" id="PTHR11567:SF211">
    <property type="entry name" value="PROSTATIC ACID PHOSPHATASE"/>
    <property type="match status" value="1"/>
</dbReference>
<evidence type="ECO:0000256" key="7">
    <source>
        <dbReference type="ARBA" id="ARBA00023180"/>
    </source>
</evidence>
<proteinExistence type="inferred from homology"/>
<accession>A0A6J0UJF8</accession>
<dbReference type="Pfam" id="PF00328">
    <property type="entry name" value="His_Phos_2"/>
    <property type="match status" value="1"/>
</dbReference>
<keyword evidence="4" id="KW-0732">Signal</keyword>
<protein>
    <recommendedName>
        <fullName evidence="3">acid phosphatase</fullName>
        <ecNumber evidence="3">3.1.3.2</ecNumber>
    </recommendedName>
</protein>
<feature type="transmembrane region" description="Helical" evidence="8">
    <location>
        <begin position="12"/>
        <end position="28"/>
    </location>
</feature>
<dbReference type="PROSITE" id="PS00616">
    <property type="entry name" value="HIS_ACID_PHOSPHAT_1"/>
    <property type="match status" value="1"/>
</dbReference>
<keyword evidence="8" id="KW-1133">Transmembrane helix</keyword>
<dbReference type="PANTHER" id="PTHR11567">
    <property type="entry name" value="ACID PHOSPHATASE-RELATED"/>
    <property type="match status" value="1"/>
</dbReference>
<dbReference type="AlphaFoldDB" id="A0A6J0UJF8"/>
<dbReference type="InterPro" id="IPR000560">
    <property type="entry name" value="His_Pase_clade-2"/>
</dbReference>
<dbReference type="GO" id="GO:0003993">
    <property type="term" value="F:acid phosphatase activity"/>
    <property type="evidence" value="ECO:0007669"/>
    <property type="project" value="UniProtKB-EC"/>
</dbReference>
<keyword evidence="7" id="KW-0325">Glycoprotein</keyword>
<dbReference type="InterPro" id="IPR029033">
    <property type="entry name" value="His_PPase_superfam"/>
</dbReference>
<evidence type="ECO:0000313" key="10">
    <source>
        <dbReference type="RefSeq" id="XP_020660218.2"/>
    </source>
</evidence>
<dbReference type="InterPro" id="IPR033379">
    <property type="entry name" value="Acid_Pase_AS"/>
</dbReference>
<comment type="catalytic activity">
    <reaction evidence="1">
        <text>a phosphate monoester + H2O = an alcohol + phosphate</text>
        <dbReference type="Rhea" id="RHEA:15017"/>
        <dbReference type="ChEBI" id="CHEBI:15377"/>
        <dbReference type="ChEBI" id="CHEBI:30879"/>
        <dbReference type="ChEBI" id="CHEBI:43474"/>
        <dbReference type="ChEBI" id="CHEBI:67140"/>
        <dbReference type="EC" id="3.1.3.2"/>
    </reaction>
</comment>
<organism evidence="9 10">
    <name type="scientific">Pogona vitticeps</name>
    <name type="common">central bearded dragon</name>
    <dbReference type="NCBI Taxonomy" id="103695"/>
    <lineage>
        <taxon>Eukaryota</taxon>
        <taxon>Metazoa</taxon>
        <taxon>Chordata</taxon>
        <taxon>Craniata</taxon>
        <taxon>Vertebrata</taxon>
        <taxon>Euteleostomi</taxon>
        <taxon>Lepidosauria</taxon>
        <taxon>Squamata</taxon>
        <taxon>Bifurcata</taxon>
        <taxon>Unidentata</taxon>
        <taxon>Episquamata</taxon>
        <taxon>Toxicofera</taxon>
        <taxon>Iguania</taxon>
        <taxon>Acrodonta</taxon>
        <taxon>Agamidae</taxon>
        <taxon>Amphibolurinae</taxon>
        <taxon>Pogona</taxon>
    </lineage>
</organism>
<dbReference type="Proteomes" id="UP001652642">
    <property type="component" value="Chromosome 6"/>
</dbReference>
<keyword evidence="8" id="KW-0812">Transmembrane</keyword>
<reference evidence="10" key="1">
    <citation type="submission" date="2025-08" db="UniProtKB">
        <authorList>
            <consortium name="RefSeq"/>
        </authorList>
    </citation>
    <scope>IDENTIFICATION</scope>
</reference>
<dbReference type="GO" id="GO:0005886">
    <property type="term" value="C:plasma membrane"/>
    <property type="evidence" value="ECO:0007669"/>
    <property type="project" value="TreeGrafter"/>
</dbReference>
<dbReference type="Gene3D" id="3.40.50.1240">
    <property type="entry name" value="Phosphoglycerate mutase-like"/>
    <property type="match status" value="1"/>
</dbReference>
<evidence type="ECO:0000256" key="2">
    <source>
        <dbReference type="ARBA" id="ARBA00005375"/>
    </source>
</evidence>
<dbReference type="SUPFAM" id="SSF53254">
    <property type="entry name" value="Phosphoglycerate mutase-like"/>
    <property type="match status" value="1"/>
</dbReference>
<dbReference type="RefSeq" id="XP_020660218.2">
    <property type="nucleotide sequence ID" value="XM_020804559.2"/>
</dbReference>